<reference evidence="2 3" key="1">
    <citation type="submission" date="2021-06" db="EMBL/GenBank/DDBJ databases">
        <title>Caerostris extrusa draft genome.</title>
        <authorList>
            <person name="Kono N."/>
            <person name="Arakawa K."/>
        </authorList>
    </citation>
    <scope>NUCLEOTIDE SEQUENCE [LARGE SCALE GENOMIC DNA]</scope>
</reference>
<dbReference type="GO" id="GO:0016020">
    <property type="term" value="C:membrane"/>
    <property type="evidence" value="ECO:0007669"/>
    <property type="project" value="TreeGrafter"/>
</dbReference>
<organism evidence="2 3">
    <name type="scientific">Caerostris extrusa</name>
    <name type="common">Bark spider</name>
    <name type="synonym">Caerostris bankana</name>
    <dbReference type="NCBI Taxonomy" id="172846"/>
    <lineage>
        <taxon>Eukaryota</taxon>
        <taxon>Metazoa</taxon>
        <taxon>Ecdysozoa</taxon>
        <taxon>Arthropoda</taxon>
        <taxon>Chelicerata</taxon>
        <taxon>Arachnida</taxon>
        <taxon>Araneae</taxon>
        <taxon>Araneomorphae</taxon>
        <taxon>Entelegynae</taxon>
        <taxon>Araneoidea</taxon>
        <taxon>Araneidae</taxon>
        <taxon>Caerostris</taxon>
    </lineage>
</organism>
<dbReference type="PANTHER" id="PTHR10174:SF130">
    <property type="entry name" value="ALPHA-TOCOPHEROL TRANSFER PROTEIN-LIKE"/>
    <property type="match status" value="1"/>
</dbReference>
<evidence type="ECO:0000313" key="3">
    <source>
        <dbReference type="Proteomes" id="UP001054945"/>
    </source>
</evidence>
<name>A0AAV4TLK2_CAEEX</name>
<protein>
    <submittedName>
        <fullName evidence="2">Alpha-tocopherol transfer protein-like</fullName>
    </submittedName>
</protein>
<keyword evidence="3" id="KW-1185">Reference proteome</keyword>
<dbReference type="AlphaFoldDB" id="A0AAV4TLK2"/>
<proteinExistence type="predicted"/>
<dbReference type="InterPro" id="IPR036865">
    <property type="entry name" value="CRAL-TRIO_dom_sf"/>
</dbReference>
<comment type="caution">
    <text evidence="2">The sequence shown here is derived from an EMBL/GenBank/DDBJ whole genome shotgun (WGS) entry which is preliminary data.</text>
</comment>
<dbReference type="PROSITE" id="PS50191">
    <property type="entry name" value="CRAL_TRIO"/>
    <property type="match status" value="1"/>
</dbReference>
<dbReference type="Pfam" id="PF00650">
    <property type="entry name" value="CRAL_TRIO"/>
    <property type="match status" value="1"/>
</dbReference>
<dbReference type="CDD" id="cd00170">
    <property type="entry name" value="SEC14"/>
    <property type="match status" value="1"/>
</dbReference>
<gene>
    <name evidence="2" type="primary">TTPAL_19</name>
    <name evidence="2" type="ORF">CEXT_364041</name>
</gene>
<dbReference type="EMBL" id="BPLR01011303">
    <property type="protein sequence ID" value="GIY45680.1"/>
    <property type="molecule type" value="Genomic_DNA"/>
</dbReference>
<evidence type="ECO:0000313" key="2">
    <source>
        <dbReference type="EMBL" id="GIY45680.1"/>
    </source>
</evidence>
<accession>A0AAV4TLK2</accession>
<dbReference type="Proteomes" id="UP001054945">
    <property type="component" value="Unassembled WGS sequence"/>
</dbReference>
<dbReference type="PANTHER" id="PTHR10174">
    <property type="entry name" value="ALPHA-TOCOPHEROL TRANSFER PROTEIN-RELATED"/>
    <property type="match status" value="1"/>
</dbReference>
<feature type="domain" description="CRAL-TRIO" evidence="1">
    <location>
        <begin position="23"/>
        <end position="79"/>
    </location>
</feature>
<dbReference type="PRINTS" id="PR00180">
    <property type="entry name" value="CRETINALDHBP"/>
</dbReference>
<evidence type="ECO:0000259" key="1">
    <source>
        <dbReference type="PROSITE" id="PS50191"/>
    </source>
</evidence>
<dbReference type="Gene3D" id="3.40.525.10">
    <property type="entry name" value="CRAL-TRIO lipid binding domain"/>
    <property type="match status" value="1"/>
</dbReference>
<dbReference type="SUPFAM" id="SSF52087">
    <property type="entry name" value="CRAL/TRIO domain"/>
    <property type="match status" value="1"/>
</dbReference>
<dbReference type="GO" id="GO:1902936">
    <property type="term" value="F:phosphatidylinositol bisphosphate binding"/>
    <property type="evidence" value="ECO:0007669"/>
    <property type="project" value="TreeGrafter"/>
</dbReference>
<dbReference type="InterPro" id="IPR001251">
    <property type="entry name" value="CRAL-TRIO_dom"/>
</dbReference>
<sequence length="90" mass="10334">MVHSRHTQVPNIQNSIPKKVFELVNQSVTFKAAWFLVKPFLTDKLKKRIIFHSSPETLLDYFPKAVLPKQYGGDLENYGHVCLAKKSYGT</sequence>